<evidence type="ECO:0000313" key="3">
    <source>
        <dbReference type="EMBL" id="GAA3919189.1"/>
    </source>
</evidence>
<dbReference type="PANTHER" id="PTHR37477">
    <property type="entry name" value="COBALT-PRECORRIN-5A HYDROLASE"/>
    <property type="match status" value="1"/>
</dbReference>
<protein>
    <recommendedName>
        <fullName evidence="5">Cobalamin biosynthesis protein CbiG</fullName>
    </recommendedName>
</protein>
<reference evidence="4" key="1">
    <citation type="journal article" date="2019" name="Int. J. Syst. Evol. Microbiol.">
        <title>The Global Catalogue of Microorganisms (GCM) 10K type strain sequencing project: providing services to taxonomists for standard genome sequencing and annotation.</title>
        <authorList>
            <consortium name="The Broad Institute Genomics Platform"/>
            <consortium name="The Broad Institute Genome Sequencing Center for Infectious Disease"/>
            <person name="Wu L."/>
            <person name="Ma J."/>
        </authorList>
    </citation>
    <scope>NUCLEOTIDE SEQUENCE [LARGE SCALE GENOMIC DNA]</scope>
    <source>
        <strain evidence="4">JCM 17551</strain>
    </source>
</reference>
<dbReference type="InterPro" id="IPR021744">
    <property type="entry name" value="CbiG_N"/>
</dbReference>
<dbReference type="InterPro" id="IPR036518">
    <property type="entry name" value="CobE/GbiG_C_sf"/>
</dbReference>
<proteinExistence type="predicted"/>
<dbReference type="Gene3D" id="3.40.50.11220">
    <property type="match status" value="1"/>
</dbReference>
<organism evidence="3 4">
    <name type="scientific">Litoribacillus peritrichatus</name>
    <dbReference type="NCBI Taxonomy" id="718191"/>
    <lineage>
        <taxon>Bacteria</taxon>
        <taxon>Pseudomonadati</taxon>
        <taxon>Pseudomonadota</taxon>
        <taxon>Gammaproteobacteria</taxon>
        <taxon>Oceanospirillales</taxon>
        <taxon>Oceanospirillaceae</taxon>
        <taxon>Litoribacillus</taxon>
    </lineage>
</organism>
<dbReference type="InterPro" id="IPR002750">
    <property type="entry name" value="CobE/GbiG_C"/>
</dbReference>
<dbReference type="RefSeq" id="WP_344796719.1">
    <property type="nucleotide sequence ID" value="NZ_BAABBN010000004.1"/>
</dbReference>
<name>A0ABP7MBC7_9GAMM</name>
<dbReference type="Gene3D" id="3.30.420.180">
    <property type="entry name" value="CobE/GbiG C-terminal domain"/>
    <property type="match status" value="1"/>
</dbReference>
<feature type="domain" description="CobE/GbiG C-terminal" evidence="1">
    <location>
        <begin position="135"/>
        <end position="276"/>
    </location>
</feature>
<comment type="caution">
    <text evidence="3">The sequence shown here is derived from an EMBL/GenBank/DDBJ whole genome shotgun (WGS) entry which is preliminary data.</text>
</comment>
<dbReference type="PANTHER" id="PTHR37477:SF1">
    <property type="entry name" value="COBALT-PRECORRIN-5A HYDROLASE"/>
    <property type="match status" value="1"/>
</dbReference>
<evidence type="ECO:0000259" key="2">
    <source>
        <dbReference type="Pfam" id="PF11760"/>
    </source>
</evidence>
<accession>A0ABP7MBC7</accession>
<dbReference type="SUPFAM" id="SSF159664">
    <property type="entry name" value="CobE/GbiG C-terminal domain-like"/>
    <property type="match status" value="1"/>
</dbReference>
<dbReference type="EMBL" id="BAABBN010000004">
    <property type="protein sequence ID" value="GAA3919189.1"/>
    <property type="molecule type" value="Genomic_DNA"/>
</dbReference>
<dbReference type="Pfam" id="PF01890">
    <property type="entry name" value="CbiG_C"/>
    <property type="match status" value="1"/>
</dbReference>
<dbReference type="InterPro" id="IPR038029">
    <property type="entry name" value="GbiG_N_sf"/>
</dbReference>
<evidence type="ECO:0000313" key="4">
    <source>
        <dbReference type="Proteomes" id="UP001501565"/>
    </source>
</evidence>
<dbReference type="InterPro" id="IPR052553">
    <property type="entry name" value="CbiG_hydrolase"/>
</dbReference>
<dbReference type="Pfam" id="PF11760">
    <property type="entry name" value="CbiG_N"/>
    <property type="match status" value="1"/>
</dbReference>
<evidence type="ECO:0008006" key="5">
    <source>
        <dbReference type="Google" id="ProtNLM"/>
    </source>
</evidence>
<feature type="domain" description="Cobalamin synthesis G N-terminal" evidence="2">
    <location>
        <begin position="48"/>
        <end position="127"/>
    </location>
</feature>
<dbReference type="Proteomes" id="UP001501565">
    <property type="component" value="Unassembled WGS sequence"/>
</dbReference>
<gene>
    <name evidence="3" type="ORF">GCM10022277_13200</name>
</gene>
<evidence type="ECO:0000259" key="1">
    <source>
        <dbReference type="Pfam" id="PF01890"/>
    </source>
</evidence>
<dbReference type="SUPFAM" id="SSF159672">
    <property type="entry name" value="CbiG N-terminal domain-like"/>
    <property type="match status" value="1"/>
</dbReference>
<keyword evidence="4" id="KW-1185">Reference proteome</keyword>
<sequence>MTDLNPLNLSGHATVVSLTDSGNALAEKIMAQQLAARHLHKPKPFAETIHELFNAGTPLILICAMGIAVRTLASVIKDKFSDPAVLVLDELGRYVIPVLSGHEGGANEWSRLVAAKLNAQHIITSAQNYLEPKYIVGMGCERHCPELVLRTLLEETLSKKNIKLDQISAIASIDVKADEVGLIELAATLGVPFKTYPALRLRDVEDQLSYKSEIVFKEVGCYGVAEAAALVAAEELITKEQIKNEITEAERSHKPAPKPELIIPKHKNKQATCAVARCYKS</sequence>